<dbReference type="Gene3D" id="3.30.70.270">
    <property type="match status" value="1"/>
</dbReference>
<dbReference type="SMART" id="SM00267">
    <property type="entry name" value="GGDEF"/>
    <property type="match status" value="1"/>
</dbReference>
<evidence type="ECO:0000313" key="6">
    <source>
        <dbReference type="Proteomes" id="UP001209713"/>
    </source>
</evidence>
<feature type="coiled-coil region" evidence="1">
    <location>
        <begin position="500"/>
        <end position="534"/>
    </location>
</feature>
<name>A0ABT2YRS8_9GAMM</name>
<evidence type="ECO:0000259" key="4">
    <source>
        <dbReference type="PROSITE" id="PS50887"/>
    </source>
</evidence>
<dbReference type="InterPro" id="IPR001633">
    <property type="entry name" value="EAL_dom"/>
</dbReference>
<gene>
    <name evidence="5" type="ORF">OFY17_06755</name>
</gene>
<keyword evidence="1" id="KW-0175">Coiled coil</keyword>
<keyword evidence="6" id="KW-1185">Reference proteome</keyword>
<dbReference type="CDD" id="cd01948">
    <property type="entry name" value="EAL"/>
    <property type="match status" value="1"/>
</dbReference>
<dbReference type="PROSITE" id="PS50883">
    <property type="entry name" value="EAL"/>
    <property type="match status" value="1"/>
</dbReference>
<keyword evidence="2" id="KW-0472">Membrane</keyword>
<sequence>MLNTLIGRLYIFSIFIVAPFYTLIYLNFDYSRSIVQDELLHTARLVSNQAVENQERLVESTQLFLSSLASSSQIQSPDSEACRQFVSSITPLFGRYVNIGVPNKEGILTCNGTLLDSPVYVNDRDYIKEALSTNRFTTSGLHIDRATGLPAINFAYPVQAYAYSNQVVGAAVAVVSLEWWSKLLSDSPLPEGSVAYILNSDGVVNVSFPSHIRYEEPQSFGTIVSSQDGVKRVFTQQQVVGANNEVLLSFVIGVAVDEPLLRVNKRYTAAVAVFSFLVIATLLLIRWFFIRSITNPLKKLSLLAERLGRNEESIAPEPSIGVKEMCALQGSFIDMAKRKATAEQRIISQSQIDTLTGIANRDAFLLSLEKIIEENQGQHRISVVLIDLDDFKDINSRGHEIGDYVLKTVASRLIHQVPSARLFSRLGSDEFIFILEGEDASKSRTLSVCEKVKNVISQPILSEHGDIELTASMGGSFYPDDGESVKTILSAVDQAIYLAKQQVRNTISFFSEELKSAQSEKMELVKDLRNAIANKELYLVYQPILSVRGEVIKFEALIRWQHPKKGLIAPDRFIGLAEEFGQIREIGLWVIQEAKRALRSIQKVHGDNVQVSVNVSPAQLSKYQSENDYLLEELITECHGKSEEASPNKLIVEITEHLLMNSDESTRKALLSFRDEGIQVALDDFGTGYSSLAYIMNYEIDYLKIDKSFVQKLGAESASETLCETIISMAHTLGVKVIAEGVETREQADLLLAYGCDYLQGFYFSKPLTLYNALSYKAVKIS</sequence>
<evidence type="ECO:0000256" key="2">
    <source>
        <dbReference type="SAM" id="Phobius"/>
    </source>
</evidence>
<dbReference type="EMBL" id="JAOVZB010000002">
    <property type="protein sequence ID" value="MCV2402592.1"/>
    <property type="molecule type" value="Genomic_DNA"/>
</dbReference>
<dbReference type="SUPFAM" id="SSF141868">
    <property type="entry name" value="EAL domain-like"/>
    <property type="match status" value="1"/>
</dbReference>
<dbReference type="NCBIfam" id="TIGR00254">
    <property type="entry name" value="GGDEF"/>
    <property type="match status" value="1"/>
</dbReference>
<dbReference type="SMART" id="SM00052">
    <property type="entry name" value="EAL"/>
    <property type="match status" value="1"/>
</dbReference>
<feature type="domain" description="GGDEF" evidence="4">
    <location>
        <begin position="379"/>
        <end position="512"/>
    </location>
</feature>
<feature type="transmembrane region" description="Helical" evidence="2">
    <location>
        <begin position="267"/>
        <end position="289"/>
    </location>
</feature>
<dbReference type="Gene3D" id="6.10.340.10">
    <property type="match status" value="1"/>
</dbReference>
<protein>
    <submittedName>
        <fullName evidence="5">EAL domain-containing protein</fullName>
    </submittedName>
</protein>
<dbReference type="Proteomes" id="UP001209713">
    <property type="component" value="Unassembled WGS sequence"/>
</dbReference>
<evidence type="ECO:0000259" key="3">
    <source>
        <dbReference type="PROSITE" id="PS50883"/>
    </source>
</evidence>
<accession>A0ABT2YRS8</accession>
<evidence type="ECO:0000256" key="1">
    <source>
        <dbReference type="SAM" id="Coils"/>
    </source>
</evidence>
<feature type="transmembrane region" description="Helical" evidence="2">
    <location>
        <begin position="6"/>
        <end position="26"/>
    </location>
</feature>
<dbReference type="PANTHER" id="PTHR44757">
    <property type="entry name" value="DIGUANYLATE CYCLASE DGCP"/>
    <property type="match status" value="1"/>
</dbReference>
<dbReference type="InterPro" id="IPR043128">
    <property type="entry name" value="Rev_trsase/Diguanyl_cyclase"/>
</dbReference>
<reference evidence="5 6" key="1">
    <citation type="submission" date="2022-10" db="EMBL/GenBank/DDBJ databases">
        <title>Marinomonas transparenta sp. nov. and Marinomonas sargassi sp. nov., isolated from marine alga (Sargassum natans (L.) Gaillon).</title>
        <authorList>
            <person name="Wang Y."/>
        </authorList>
    </citation>
    <scope>NUCLEOTIDE SEQUENCE [LARGE SCALE GENOMIC DNA]</scope>
    <source>
        <strain evidence="5 6">C2222</strain>
    </source>
</reference>
<dbReference type="PANTHER" id="PTHR44757:SF2">
    <property type="entry name" value="BIOFILM ARCHITECTURE MAINTENANCE PROTEIN MBAA"/>
    <property type="match status" value="1"/>
</dbReference>
<dbReference type="Gene3D" id="3.30.450.20">
    <property type="entry name" value="PAS domain"/>
    <property type="match status" value="1"/>
</dbReference>
<feature type="domain" description="EAL" evidence="3">
    <location>
        <begin position="521"/>
        <end position="781"/>
    </location>
</feature>
<evidence type="ECO:0000313" key="5">
    <source>
        <dbReference type="EMBL" id="MCV2402592.1"/>
    </source>
</evidence>
<keyword evidence="2" id="KW-1133">Transmembrane helix</keyword>
<dbReference type="SUPFAM" id="SSF55073">
    <property type="entry name" value="Nucleotide cyclase"/>
    <property type="match status" value="1"/>
</dbReference>
<proteinExistence type="predicted"/>
<dbReference type="InterPro" id="IPR000160">
    <property type="entry name" value="GGDEF_dom"/>
</dbReference>
<dbReference type="InterPro" id="IPR052155">
    <property type="entry name" value="Biofilm_reg_signaling"/>
</dbReference>
<dbReference type="PROSITE" id="PS50887">
    <property type="entry name" value="GGDEF"/>
    <property type="match status" value="1"/>
</dbReference>
<dbReference type="RefSeq" id="WP_263529972.1">
    <property type="nucleotide sequence ID" value="NZ_JAOVZB010000002.1"/>
</dbReference>
<dbReference type="InterPro" id="IPR035919">
    <property type="entry name" value="EAL_sf"/>
</dbReference>
<dbReference type="Pfam" id="PF00990">
    <property type="entry name" value="GGDEF"/>
    <property type="match status" value="1"/>
</dbReference>
<dbReference type="Gene3D" id="3.20.20.450">
    <property type="entry name" value="EAL domain"/>
    <property type="match status" value="1"/>
</dbReference>
<dbReference type="InterPro" id="IPR029787">
    <property type="entry name" value="Nucleotide_cyclase"/>
</dbReference>
<comment type="caution">
    <text evidence="5">The sequence shown here is derived from an EMBL/GenBank/DDBJ whole genome shotgun (WGS) entry which is preliminary data.</text>
</comment>
<dbReference type="Pfam" id="PF00563">
    <property type="entry name" value="EAL"/>
    <property type="match status" value="1"/>
</dbReference>
<dbReference type="CDD" id="cd01949">
    <property type="entry name" value="GGDEF"/>
    <property type="match status" value="1"/>
</dbReference>
<keyword evidence="2" id="KW-0812">Transmembrane</keyword>
<organism evidence="5 6">
    <name type="scientific">Marinomonas sargassi</name>
    <dbReference type="NCBI Taxonomy" id="2984494"/>
    <lineage>
        <taxon>Bacteria</taxon>
        <taxon>Pseudomonadati</taxon>
        <taxon>Pseudomonadota</taxon>
        <taxon>Gammaproteobacteria</taxon>
        <taxon>Oceanospirillales</taxon>
        <taxon>Oceanospirillaceae</taxon>
        <taxon>Marinomonas</taxon>
    </lineage>
</organism>